<feature type="region of interest" description="Disordered" evidence="1">
    <location>
        <begin position="180"/>
        <end position="204"/>
    </location>
</feature>
<keyword evidence="3" id="KW-1185">Reference proteome</keyword>
<accession>A0ABU5N2D5</accession>
<dbReference type="Proteomes" id="UP001291912">
    <property type="component" value="Unassembled WGS sequence"/>
</dbReference>
<sequence>MGRNADAIAEGVSIAAAAARLTVRNRILVDTIARNEPFDPERVAPFARETLLALATEQEAAADLARKQRKKAWGKYSDPGSTHDYRDRDTRNLRRRQRQYNGVAKVLRERADDPEAIDALVADARQAAWGDVESNLQRRLVAEGARPDLEPDYAKMRAARMQSLRLVDLPKLAAHRRRVGPSALGTVEDPEDVAAALDSPPTET</sequence>
<feature type="compositionally biased region" description="Basic and acidic residues" evidence="1">
    <location>
        <begin position="81"/>
        <end position="92"/>
    </location>
</feature>
<feature type="region of interest" description="Disordered" evidence="1">
    <location>
        <begin position="70"/>
        <end position="97"/>
    </location>
</feature>
<organism evidence="2 3">
    <name type="scientific">Microbacterium aquimaris</name>
    <dbReference type="NCBI Taxonomy" id="459816"/>
    <lineage>
        <taxon>Bacteria</taxon>
        <taxon>Bacillati</taxon>
        <taxon>Actinomycetota</taxon>
        <taxon>Actinomycetes</taxon>
        <taxon>Micrococcales</taxon>
        <taxon>Microbacteriaceae</taxon>
        <taxon>Microbacterium</taxon>
    </lineage>
</organism>
<name>A0ABU5N2D5_9MICO</name>
<reference evidence="2 3" key="1">
    <citation type="submission" date="2023-10" db="EMBL/GenBank/DDBJ databases">
        <title>Microbacterium xanthum sp. nov., isolated from seaweed.</title>
        <authorList>
            <person name="Lee S.D."/>
        </authorList>
    </citation>
    <scope>NUCLEOTIDE SEQUENCE [LARGE SCALE GENOMIC DNA]</scope>
    <source>
        <strain evidence="2 3">KCTC 19124</strain>
    </source>
</reference>
<evidence type="ECO:0000313" key="2">
    <source>
        <dbReference type="EMBL" id="MDZ8160234.1"/>
    </source>
</evidence>
<dbReference type="EMBL" id="JAWJYN010000001">
    <property type="protein sequence ID" value="MDZ8160234.1"/>
    <property type="molecule type" value="Genomic_DNA"/>
</dbReference>
<evidence type="ECO:0000256" key="1">
    <source>
        <dbReference type="SAM" id="MobiDB-lite"/>
    </source>
</evidence>
<proteinExistence type="predicted"/>
<dbReference type="RefSeq" id="WP_194422985.1">
    <property type="nucleotide sequence ID" value="NZ_BAAAPT010000001.1"/>
</dbReference>
<gene>
    <name evidence="2" type="ORF">R2Q92_00165</name>
</gene>
<comment type="caution">
    <text evidence="2">The sequence shown here is derived from an EMBL/GenBank/DDBJ whole genome shotgun (WGS) entry which is preliminary data.</text>
</comment>
<protein>
    <submittedName>
        <fullName evidence="2">Asparagine synthase</fullName>
    </submittedName>
</protein>
<evidence type="ECO:0000313" key="3">
    <source>
        <dbReference type="Proteomes" id="UP001291912"/>
    </source>
</evidence>